<proteinExistence type="predicted"/>
<protein>
    <submittedName>
        <fullName evidence="1">CRISPR-associated protein Cmr3</fullName>
    </submittedName>
</protein>
<evidence type="ECO:0000313" key="1">
    <source>
        <dbReference type="EMBL" id="WNZ23863.1"/>
    </source>
</evidence>
<dbReference type="Gene3D" id="3.30.70.2940">
    <property type="match status" value="1"/>
</dbReference>
<organism evidence="1">
    <name type="scientific">Leptolyngbya sp. NK1-12</name>
    <dbReference type="NCBI Taxonomy" id="2547451"/>
    <lineage>
        <taxon>Bacteria</taxon>
        <taxon>Bacillati</taxon>
        <taxon>Cyanobacteriota</taxon>
        <taxon>Cyanophyceae</taxon>
        <taxon>Leptolyngbyales</taxon>
        <taxon>Leptolyngbyaceae</taxon>
        <taxon>Leptolyngbya group</taxon>
        <taxon>Leptolyngbya</taxon>
    </lineage>
</organism>
<accession>A0AA96WEU0</accession>
<dbReference type="EMBL" id="CP053586">
    <property type="protein sequence ID" value="WNZ23863.1"/>
    <property type="molecule type" value="Genomic_DNA"/>
</dbReference>
<dbReference type="Pfam" id="PF09700">
    <property type="entry name" value="Cas_Cmr3"/>
    <property type="match status" value="1"/>
</dbReference>
<dbReference type="InterPro" id="IPR019117">
    <property type="entry name" value="CRISPR-assoc_protein_Cmr3"/>
</dbReference>
<reference evidence="1" key="1">
    <citation type="submission" date="2020-05" db="EMBL/GenBank/DDBJ databases">
        <authorList>
            <person name="Zhu T."/>
            <person name="Keshari N."/>
            <person name="Lu X."/>
        </authorList>
    </citation>
    <scope>NUCLEOTIDE SEQUENCE</scope>
    <source>
        <strain evidence="1">NK1-12</strain>
    </source>
</reference>
<sequence length="398" mass="45134">MTLSPQFFWYTITPLDVLMLRDAKPFTPGERAWAGSTFPPNGHAIAGAIRGLLGTEEKLQIRGPFFCHDYQTLYFPCPLGFVNKIPLIPLNWANNHPLNGQLKWDRTRPCPLVKPFGPQSEHDDSDTLCSDRAEVKCRQYLPWQIVKDYLDKGTIAEEVWQLQYQGEDQPWTVESRSHNSIEPGSRQVKDADGYFVENAIRLYKHWSLAIGLDNQTHQAIQQQAAGRALVVRLGGEGHRAVLERCKTLDEQWQELQCSSGANFDRGGRVLAYLVTPGVFERQTQSRAICQAWPWEWKLADTSNPTQTQGPLVSVATAKAVPISCRIRDEKDKTKSIPAPQVFAAPPGTVYYLNSPPKIRGNYPLFQDDPPLSKNGKPHRARIWRQLGYSELLWISYQP</sequence>
<dbReference type="RefSeq" id="WP_316429352.1">
    <property type="nucleotide sequence ID" value="NZ_CP053586.1"/>
</dbReference>
<gene>
    <name evidence="1" type="ORF">HJG54_14025</name>
</gene>
<name>A0AA96WEU0_9CYAN</name>
<dbReference type="AlphaFoldDB" id="A0AA96WEU0"/>